<accession>A0ABP0GHU2</accession>
<evidence type="ECO:0000259" key="1">
    <source>
        <dbReference type="Pfam" id="PF22600"/>
    </source>
</evidence>
<dbReference type="Proteomes" id="UP001642483">
    <property type="component" value="Unassembled WGS sequence"/>
</dbReference>
<dbReference type="SUPFAM" id="SSF81631">
    <property type="entry name" value="PAP/OAS1 substrate-binding domain"/>
    <property type="match status" value="1"/>
</dbReference>
<comment type="caution">
    <text evidence="2">The sequence shown here is derived from an EMBL/GenBank/DDBJ whole genome shotgun (WGS) entry which is preliminary data.</text>
</comment>
<protein>
    <recommendedName>
        <fullName evidence="1">Poly(A) RNA polymerase mitochondrial-like central palm domain-containing protein</fullName>
    </recommendedName>
</protein>
<dbReference type="Gene3D" id="1.10.1410.10">
    <property type="match status" value="1"/>
</dbReference>
<name>A0ABP0GHU2_CLALP</name>
<dbReference type="InterPro" id="IPR054708">
    <property type="entry name" value="MTPAP-like_central"/>
</dbReference>
<dbReference type="PANTHER" id="PTHR12271:SF133">
    <property type="entry name" value="POLY(A) RNA POLYMERASE, MITOCHONDRIAL"/>
    <property type="match status" value="1"/>
</dbReference>
<dbReference type="PANTHER" id="PTHR12271">
    <property type="entry name" value="POLY A POLYMERASE CID PAP -RELATED"/>
    <property type="match status" value="1"/>
</dbReference>
<gene>
    <name evidence="2" type="ORF">CVLEPA_LOCUS23081</name>
</gene>
<dbReference type="Pfam" id="PF22600">
    <property type="entry name" value="MTPAP-like_central"/>
    <property type="match status" value="1"/>
</dbReference>
<feature type="domain" description="Poly(A) RNA polymerase mitochondrial-like central palm" evidence="1">
    <location>
        <begin position="169"/>
        <end position="330"/>
    </location>
</feature>
<evidence type="ECO:0000313" key="2">
    <source>
        <dbReference type="EMBL" id="CAK8690466.1"/>
    </source>
</evidence>
<keyword evidence="3" id="KW-1185">Reference proteome</keyword>
<evidence type="ECO:0000313" key="3">
    <source>
        <dbReference type="Proteomes" id="UP001642483"/>
    </source>
</evidence>
<organism evidence="2 3">
    <name type="scientific">Clavelina lepadiformis</name>
    <name type="common">Light-bulb sea squirt</name>
    <name type="synonym">Ascidia lepadiformis</name>
    <dbReference type="NCBI Taxonomy" id="159417"/>
    <lineage>
        <taxon>Eukaryota</taxon>
        <taxon>Metazoa</taxon>
        <taxon>Chordata</taxon>
        <taxon>Tunicata</taxon>
        <taxon>Ascidiacea</taxon>
        <taxon>Aplousobranchia</taxon>
        <taxon>Clavelinidae</taxon>
        <taxon>Clavelina</taxon>
    </lineage>
</organism>
<dbReference type="InterPro" id="IPR043519">
    <property type="entry name" value="NT_sf"/>
</dbReference>
<proteinExistence type="predicted"/>
<sequence>MQLFKIWKQNVKYITILKRYVTTLHASSAGPVTIDPLEVLTNSNFSYQDLFFTLHHQAQKSMFLHVDVDPATDQQCLADALHPFCSKMGNVLYLKPVSNSLNYFLVEFSTAEGVLNLSNACTEGSLNLHMAKLSPSGMKQNLIKKKGVLSNNNRKISLQQKLRDAATMSEQMNVYYENARSSSDDVRKKLFLPTLLQDFFNFRMKTKFTAVPFGTVMMGLGTEQSDIDLSLTRLSLAKNSKLNSTITTLHDLPTKSAEAYVSLHRSGTHSLFSAASAEIGKHFPGVTGVTNHDAVVPILKLHFAPFSSDVDISLENKVGMQTGWIFNMYVRIDKRVAPFLFLLRQWTKHNGLSQHGGTLYYGLTPFMVTCLGLFYLMRVQPAVIPPMINMLTPRATPDDLILGKFHTKINNNVLNFKSENYSSVEELFRNCLEYYRLLEFNEFELCLATGTAKNVMQSVFHASADLHIKIPLSNMNVGKNCSHQSLKKFQKSAETLIRRFESRKRHKHNEWGVLAAVTLEKS</sequence>
<reference evidence="2 3" key="1">
    <citation type="submission" date="2024-02" db="EMBL/GenBank/DDBJ databases">
        <authorList>
            <person name="Daric V."/>
            <person name="Darras S."/>
        </authorList>
    </citation>
    <scope>NUCLEOTIDE SEQUENCE [LARGE SCALE GENOMIC DNA]</scope>
</reference>
<dbReference type="SUPFAM" id="SSF81301">
    <property type="entry name" value="Nucleotidyltransferase"/>
    <property type="match status" value="1"/>
</dbReference>
<dbReference type="Gene3D" id="3.30.460.10">
    <property type="entry name" value="Beta Polymerase, domain 2"/>
    <property type="match status" value="1"/>
</dbReference>
<dbReference type="EMBL" id="CAWYQH010000119">
    <property type="protein sequence ID" value="CAK8690466.1"/>
    <property type="molecule type" value="Genomic_DNA"/>
</dbReference>